<dbReference type="OrthoDB" id="9779322at2"/>
<dbReference type="Proteomes" id="UP000323646">
    <property type="component" value="Unassembled WGS sequence"/>
</dbReference>
<organism evidence="1 2">
    <name type="scientific">Selenomonas ruminis</name>
    <dbReference type="NCBI Taxonomy" id="2593411"/>
    <lineage>
        <taxon>Bacteria</taxon>
        <taxon>Bacillati</taxon>
        <taxon>Bacillota</taxon>
        <taxon>Negativicutes</taxon>
        <taxon>Selenomonadales</taxon>
        <taxon>Selenomonadaceae</taxon>
        <taxon>Selenomonas</taxon>
    </lineage>
</organism>
<accession>A0A5D6VZ32</accession>
<proteinExistence type="predicted"/>
<dbReference type="InterPro" id="IPR003748">
    <property type="entry name" value="DUF169"/>
</dbReference>
<dbReference type="AlphaFoldDB" id="A0A5D6VZ32"/>
<dbReference type="Pfam" id="PF02596">
    <property type="entry name" value="DUF169"/>
    <property type="match status" value="1"/>
</dbReference>
<dbReference type="EMBL" id="VTOY01000016">
    <property type="protein sequence ID" value="TYZ20209.1"/>
    <property type="molecule type" value="Genomic_DNA"/>
</dbReference>
<comment type="caution">
    <text evidence="1">The sequence shown here is derived from an EMBL/GenBank/DDBJ whole genome shotgun (WGS) entry which is preliminary data.</text>
</comment>
<evidence type="ECO:0008006" key="3">
    <source>
        <dbReference type="Google" id="ProtNLM"/>
    </source>
</evidence>
<dbReference type="RefSeq" id="WP_149172253.1">
    <property type="nucleotide sequence ID" value="NZ_VTOY01000016.1"/>
</dbReference>
<reference evidence="1 2" key="1">
    <citation type="submission" date="2019-08" db="EMBL/GenBank/DDBJ databases">
        <title>Selenomonas sp. mPRGC5 and Selenomonas sp. mPRGC8 isolated from ruminal fluid of dairy goat (Capra hircus).</title>
        <authorList>
            <person name="Poothong S."/>
            <person name="Nuengjamnong C."/>
            <person name="Tanasupawat S."/>
        </authorList>
    </citation>
    <scope>NUCLEOTIDE SEQUENCE [LARGE SCALE GENOMIC DNA]</scope>
    <source>
        <strain evidence="2">mPRGC5</strain>
    </source>
</reference>
<name>A0A5D6VZ32_9FIRM</name>
<keyword evidence="2" id="KW-1185">Reference proteome</keyword>
<protein>
    <recommendedName>
        <fullName evidence="3">DUF169 domain-containing protein</fullName>
    </recommendedName>
</protein>
<sequence>MESKIAKQLCLTNHPVAVLRAESMPANAISFKEGKWGCVVALIKAASQGKTAAATCATTMCMGGRAGLGFQGYEHGWIEFFLSNGNEKIPRSEYYKKTPELAKAFTETIPKVKAPDCLVFKPLELVDEAETPECIIFLVNADQLSGLVTLANYDMETQNNVQVSFASGCGQAVLYPLSAEEKREKTCFIGLTDPSARKVIGKEQLAFSIPYSRFIEMEYEADGCFFATDTWEIIKKRI</sequence>
<evidence type="ECO:0000313" key="1">
    <source>
        <dbReference type="EMBL" id="TYZ20209.1"/>
    </source>
</evidence>
<gene>
    <name evidence="1" type="ORF">FZ040_12235</name>
</gene>
<evidence type="ECO:0000313" key="2">
    <source>
        <dbReference type="Proteomes" id="UP000323646"/>
    </source>
</evidence>